<proteinExistence type="predicted"/>
<evidence type="ECO:0000259" key="1">
    <source>
        <dbReference type="Pfam" id="PF12146"/>
    </source>
</evidence>
<keyword evidence="2" id="KW-0378">Hydrolase</keyword>
<comment type="caution">
    <text evidence="2">The sequence shown here is derived from an EMBL/GenBank/DDBJ whole genome shotgun (WGS) entry which is preliminary data.</text>
</comment>
<dbReference type="RefSeq" id="WP_258829096.1">
    <property type="nucleotide sequence ID" value="NZ_JANUHA010000012.1"/>
</dbReference>
<reference evidence="2 3" key="1">
    <citation type="submission" date="2022-08" db="EMBL/GenBank/DDBJ databases">
        <title>Reclassification of Massilia species as members of the genera Telluria, Duganella, Pseudoduganella, Mokoshia gen. nov. and Zemynaea gen. nov. using orthogonal and non-orthogonal genome-based approaches.</title>
        <authorList>
            <person name="Bowman J.P."/>
        </authorList>
    </citation>
    <scope>NUCLEOTIDE SEQUENCE [LARGE SCALE GENOMIC DNA]</scope>
    <source>
        <strain evidence="2 3">JCM 31661</strain>
    </source>
</reference>
<dbReference type="Proteomes" id="UP001206572">
    <property type="component" value="Unassembled WGS sequence"/>
</dbReference>
<dbReference type="Pfam" id="PF12146">
    <property type="entry name" value="Hydrolase_4"/>
    <property type="match status" value="1"/>
</dbReference>
<dbReference type="PANTHER" id="PTHR43265">
    <property type="entry name" value="ESTERASE ESTD"/>
    <property type="match status" value="1"/>
</dbReference>
<dbReference type="Gene3D" id="3.40.50.1820">
    <property type="entry name" value="alpha/beta hydrolase"/>
    <property type="match status" value="1"/>
</dbReference>
<name>A0ABT2AP99_9BURK</name>
<dbReference type="InterPro" id="IPR022742">
    <property type="entry name" value="Hydrolase_4"/>
</dbReference>
<dbReference type="EMBL" id="JANUHA010000012">
    <property type="protein sequence ID" value="MCS0598079.1"/>
    <property type="molecule type" value="Genomic_DNA"/>
</dbReference>
<dbReference type="InterPro" id="IPR053145">
    <property type="entry name" value="AB_hydrolase_Est10"/>
</dbReference>
<accession>A0ABT2AP99</accession>
<dbReference type="InterPro" id="IPR029058">
    <property type="entry name" value="AB_hydrolase_fold"/>
</dbReference>
<feature type="domain" description="Serine aminopeptidase S33" evidence="1">
    <location>
        <begin position="57"/>
        <end position="146"/>
    </location>
</feature>
<gene>
    <name evidence="2" type="ORF">NX780_17150</name>
</gene>
<organism evidence="2 3">
    <name type="scientific">Massilia agri</name>
    <dbReference type="NCBI Taxonomy" id="1886785"/>
    <lineage>
        <taxon>Bacteria</taxon>
        <taxon>Pseudomonadati</taxon>
        <taxon>Pseudomonadota</taxon>
        <taxon>Betaproteobacteria</taxon>
        <taxon>Burkholderiales</taxon>
        <taxon>Oxalobacteraceae</taxon>
        <taxon>Telluria group</taxon>
        <taxon>Massilia</taxon>
    </lineage>
</organism>
<dbReference type="SUPFAM" id="SSF53474">
    <property type="entry name" value="alpha/beta-Hydrolases"/>
    <property type="match status" value="1"/>
</dbReference>
<keyword evidence="3" id="KW-1185">Reference proteome</keyword>
<dbReference type="PANTHER" id="PTHR43265:SF1">
    <property type="entry name" value="ESTERASE ESTD"/>
    <property type="match status" value="1"/>
</dbReference>
<evidence type="ECO:0000313" key="3">
    <source>
        <dbReference type="Proteomes" id="UP001206572"/>
    </source>
</evidence>
<sequence>MPLPYAVEQVEFDNAGSGIRLSGTLSLPPGPGPHPAIILVPGSGEVDRDGSLFGHRFYLVLADHLTRQGFAVLRSDKRGLGQSGGDFASATTYDFASDTDAALAFLRSRPGIDGRRIGLVGHSEGALAGSIVAARDPALSFLVLMAGNGIPMGEVLKARGVAEAQGDPGPWMRTLLSIDPQAVLRQVRCPVLALVGDKDRIISADTNIPALTAALAANPHAEVRRLPGLNHFFQTAGSGELSEVEGIDETMSPRALALIGGWARRQTSGR</sequence>
<protein>
    <submittedName>
        <fullName evidence="2">Alpha/beta hydrolase</fullName>
    </submittedName>
</protein>
<dbReference type="GO" id="GO:0016787">
    <property type="term" value="F:hydrolase activity"/>
    <property type="evidence" value="ECO:0007669"/>
    <property type="project" value="UniProtKB-KW"/>
</dbReference>
<evidence type="ECO:0000313" key="2">
    <source>
        <dbReference type="EMBL" id="MCS0598079.1"/>
    </source>
</evidence>